<feature type="region of interest" description="Disordered" evidence="9">
    <location>
        <begin position="527"/>
        <end position="583"/>
    </location>
</feature>
<keyword evidence="2" id="KW-0813">Transport</keyword>
<feature type="compositionally biased region" description="Basic and acidic residues" evidence="9">
    <location>
        <begin position="841"/>
        <end position="850"/>
    </location>
</feature>
<feature type="compositionally biased region" description="Polar residues" evidence="9">
    <location>
        <begin position="560"/>
        <end position="577"/>
    </location>
</feature>
<dbReference type="PANTHER" id="PTHR13466">
    <property type="entry name" value="TEX2 PROTEIN-RELATED"/>
    <property type="match status" value="1"/>
</dbReference>
<name>A0AAN8XMN7_HALRR</name>
<comment type="caution">
    <text evidence="12">The sequence shown here is derived from an EMBL/GenBank/DDBJ whole genome shotgun (WGS) entry which is preliminary data.</text>
</comment>
<organism evidence="12 13">
    <name type="scientific">Halocaridina rubra</name>
    <name type="common">Hawaiian red shrimp</name>
    <dbReference type="NCBI Taxonomy" id="373956"/>
    <lineage>
        <taxon>Eukaryota</taxon>
        <taxon>Metazoa</taxon>
        <taxon>Ecdysozoa</taxon>
        <taxon>Arthropoda</taxon>
        <taxon>Crustacea</taxon>
        <taxon>Multicrustacea</taxon>
        <taxon>Malacostraca</taxon>
        <taxon>Eumalacostraca</taxon>
        <taxon>Eucarida</taxon>
        <taxon>Decapoda</taxon>
        <taxon>Pleocyemata</taxon>
        <taxon>Caridea</taxon>
        <taxon>Atyoidea</taxon>
        <taxon>Atyidae</taxon>
        <taxon>Halocaridina</taxon>
    </lineage>
</organism>
<evidence type="ECO:0000256" key="5">
    <source>
        <dbReference type="ARBA" id="ARBA00022989"/>
    </source>
</evidence>
<feature type="transmembrane region" description="Helical" evidence="10">
    <location>
        <begin position="347"/>
        <end position="374"/>
    </location>
</feature>
<feature type="region of interest" description="Disordered" evidence="9">
    <location>
        <begin position="804"/>
        <end position="881"/>
    </location>
</feature>
<comment type="subcellular location">
    <subcellularLocation>
        <location evidence="1">Endoplasmic reticulum membrane</location>
    </subcellularLocation>
</comment>
<feature type="compositionally biased region" description="Acidic residues" evidence="9">
    <location>
        <begin position="43"/>
        <end position="52"/>
    </location>
</feature>
<dbReference type="InterPro" id="IPR031468">
    <property type="entry name" value="SMP_LBD"/>
</dbReference>
<keyword evidence="7" id="KW-0446">Lipid-binding</keyword>
<dbReference type="GO" id="GO:0006869">
    <property type="term" value="P:lipid transport"/>
    <property type="evidence" value="ECO:0007669"/>
    <property type="project" value="UniProtKB-KW"/>
</dbReference>
<evidence type="ECO:0000256" key="10">
    <source>
        <dbReference type="SAM" id="Phobius"/>
    </source>
</evidence>
<dbReference type="PANTHER" id="PTHR13466:SF0">
    <property type="entry name" value="SMP-LTD DOMAIN-CONTAINING PROTEIN"/>
    <property type="match status" value="1"/>
</dbReference>
<feature type="compositionally biased region" description="Basic and acidic residues" evidence="9">
    <location>
        <begin position="213"/>
        <end position="222"/>
    </location>
</feature>
<evidence type="ECO:0000259" key="11">
    <source>
        <dbReference type="PROSITE" id="PS51847"/>
    </source>
</evidence>
<keyword evidence="4" id="KW-0256">Endoplasmic reticulum</keyword>
<evidence type="ECO:0000256" key="8">
    <source>
        <dbReference type="ARBA" id="ARBA00023136"/>
    </source>
</evidence>
<protein>
    <recommendedName>
        <fullName evidence="11">SMP-LTD domain-containing protein</fullName>
    </recommendedName>
</protein>
<reference evidence="12 13" key="1">
    <citation type="submission" date="2023-11" db="EMBL/GenBank/DDBJ databases">
        <title>Halocaridina rubra genome assembly.</title>
        <authorList>
            <person name="Smith C."/>
        </authorList>
    </citation>
    <scope>NUCLEOTIDE SEQUENCE [LARGE SCALE GENOMIC DNA]</scope>
    <source>
        <strain evidence="12">EP-1</strain>
        <tissue evidence="12">Whole</tissue>
    </source>
</reference>
<evidence type="ECO:0000313" key="12">
    <source>
        <dbReference type="EMBL" id="KAK7081004.1"/>
    </source>
</evidence>
<accession>A0AAN8XMN7</accession>
<feature type="compositionally biased region" description="Acidic residues" evidence="9">
    <location>
        <begin position="851"/>
        <end position="869"/>
    </location>
</feature>
<keyword evidence="6" id="KW-0445">Lipid transport</keyword>
<keyword evidence="8 10" id="KW-0472">Membrane</keyword>
<dbReference type="Proteomes" id="UP001381693">
    <property type="component" value="Unassembled WGS sequence"/>
</dbReference>
<feature type="compositionally biased region" description="Low complexity" evidence="9">
    <location>
        <begin position="86"/>
        <end position="103"/>
    </location>
</feature>
<evidence type="ECO:0000256" key="6">
    <source>
        <dbReference type="ARBA" id="ARBA00023055"/>
    </source>
</evidence>
<feature type="region of interest" description="Disordered" evidence="9">
    <location>
        <begin position="42"/>
        <end position="252"/>
    </location>
</feature>
<feature type="compositionally biased region" description="Low complexity" evidence="9">
    <location>
        <begin position="530"/>
        <end position="545"/>
    </location>
</feature>
<feature type="compositionally biased region" description="Basic and acidic residues" evidence="9">
    <location>
        <begin position="230"/>
        <end position="252"/>
    </location>
</feature>
<keyword evidence="5 10" id="KW-1133">Transmembrane helix</keyword>
<dbReference type="GO" id="GO:0005789">
    <property type="term" value="C:endoplasmic reticulum membrane"/>
    <property type="evidence" value="ECO:0007669"/>
    <property type="project" value="UniProtKB-SubCell"/>
</dbReference>
<evidence type="ECO:0000256" key="1">
    <source>
        <dbReference type="ARBA" id="ARBA00004586"/>
    </source>
</evidence>
<evidence type="ECO:0000313" key="13">
    <source>
        <dbReference type="Proteomes" id="UP001381693"/>
    </source>
</evidence>
<dbReference type="GO" id="GO:0008289">
    <property type="term" value="F:lipid binding"/>
    <property type="evidence" value="ECO:0007669"/>
    <property type="project" value="UniProtKB-KW"/>
</dbReference>
<feature type="compositionally biased region" description="Basic and acidic residues" evidence="9">
    <location>
        <begin position="168"/>
        <end position="181"/>
    </location>
</feature>
<sequence>MSGREGSPKISLALLKGRSAAQSVPSISFRFNPSADNVIQVSDAEDEEEDLSSEASIGPSLDVSLPGVVTRAASLRESSPVKEQASRSLGKRSSSLDSNSGSLTETTSSSVTNKTQESGGLLSRLTKTFEDKINEIRSEKREKDSKPDKGEKEKDRDGSAESDGGSLSEDKSPTPKDKKLVDMLQKTAESEKGLKSDVSGSPPKTKTSIVQDISEHTSKIKSELGSIRPKFSELRQRRSSKDSTKSSKDNAKSRPFVFTSLLGRDEGLGEEMLLECDESEVDKAVEAHEDPCIFDEDLAEVDCDVSATEGESDRVKEYMRKSPQASPKRQVSSSISKGVELTLKEQFLHMVSVLPISTGVLSKVCLTLVVVCFILPLPRFLAGLVLGIVVAGLVFYCLLHYLIPPTPVLPPVDDGPILITLPTYEDKQLHKGWMNELQGEYSPDSYHVSLTHSVMMRLQGSKLQIDHLRGKVPKHARLKEEIRNYSFTHHREYDISGCEVVLLPRNLPRRWLWSRKYPICIRLHGGSRGSTPSPVSAASSPTESAHGSPTHFSVAGIGRQGSSESGEGNWSLDNNKSSGEDDLLTSSLDMASFEEVTQDMCQEKNLYLFARTDREKDDWFRRLVAASELNVKLQSSPVHKPISHEDGDIILLEGISESAADTSKEYHQQDLLNATPPDLSFERYMARLLYQPGGMTSDGTPGPANVAWINAMAGRLFYDFLRNPYWANKVQERVQRKLSKLHVPYFVGDVVVCGVNLGSTIPQLNAVGSPQVDPRGLWVDMKVEYTGNFTMSLETKLDLMKLKRTDGLGGNTPNTSSPPSPAEPTPHNVPRVYTRSPSSDRLLRNLHFETDTDDSVESSSEEECDEEGLAAEAGLPVGGSGPTSRRLLKLVDSVAASRYFQHAAESRLLQRALQGVSNTRIELSVEVRRLAGTLALNVPPLPADRLWYGFRGVPDLVMVARPRLGDRTLNLPILVDFIQKQLRLIFEKVFVLPNMDDIVIPIMSPLLPGQHQQPRPPWESSHVLPNISSEASAPVSINTSSFTGHPTPTVKFTPSHH</sequence>
<feature type="compositionally biased region" description="Basic and acidic residues" evidence="9">
    <location>
        <begin position="127"/>
        <end position="159"/>
    </location>
</feature>
<evidence type="ECO:0000256" key="2">
    <source>
        <dbReference type="ARBA" id="ARBA00022448"/>
    </source>
</evidence>
<dbReference type="AlphaFoldDB" id="A0AAN8XMN7"/>
<dbReference type="EMBL" id="JAXCGZ010005729">
    <property type="protein sequence ID" value="KAK7081004.1"/>
    <property type="molecule type" value="Genomic_DNA"/>
</dbReference>
<feature type="region of interest" description="Disordered" evidence="9">
    <location>
        <begin position="1036"/>
        <end position="1057"/>
    </location>
</feature>
<feature type="compositionally biased region" description="Polar residues" evidence="9">
    <location>
        <begin position="104"/>
        <end position="118"/>
    </location>
</feature>
<feature type="compositionally biased region" description="Polar residues" evidence="9">
    <location>
        <begin position="198"/>
        <end position="211"/>
    </location>
</feature>
<feature type="domain" description="SMP-LTD" evidence="11">
    <location>
        <begin position="702"/>
        <end position="1001"/>
    </location>
</feature>
<evidence type="ECO:0000256" key="3">
    <source>
        <dbReference type="ARBA" id="ARBA00022692"/>
    </source>
</evidence>
<evidence type="ECO:0000256" key="9">
    <source>
        <dbReference type="SAM" id="MobiDB-lite"/>
    </source>
</evidence>
<gene>
    <name evidence="12" type="ORF">SK128_010573</name>
</gene>
<dbReference type="CDD" id="cd21675">
    <property type="entry name" value="SMP_TEX2"/>
    <property type="match status" value="1"/>
</dbReference>
<evidence type="ECO:0000256" key="7">
    <source>
        <dbReference type="ARBA" id="ARBA00023121"/>
    </source>
</evidence>
<dbReference type="PROSITE" id="PS51847">
    <property type="entry name" value="SMP"/>
    <property type="match status" value="1"/>
</dbReference>
<keyword evidence="13" id="KW-1185">Reference proteome</keyword>
<feature type="transmembrane region" description="Helical" evidence="10">
    <location>
        <begin position="381"/>
        <end position="403"/>
    </location>
</feature>
<keyword evidence="3 10" id="KW-0812">Transmembrane</keyword>
<proteinExistence type="predicted"/>
<evidence type="ECO:0000256" key="4">
    <source>
        <dbReference type="ARBA" id="ARBA00022824"/>
    </source>
</evidence>